<organism evidence="3 4">
    <name type="scientific">Rickenella mellea</name>
    <dbReference type="NCBI Taxonomy" id="50990"/>
    <lineage>
        <taxon>Eukaryota</taxon>
        <taxon>Fungi</taxon>
        <taxon>Dikarya</taxon>
        <taxon>Basidiomycota</taxon>
        <taxon>Agaricomycotina</taxon>
        <taxon>Agaricomycetes</taxon>
        <taxon>Hymenochaetales</taxon>
        <taxon>Rickenellaceae</taxon>
        <taxon>Rickenella</taxon>
    </lineage>
</organism>
<dbReference type="AlphaFoldDB" id="A0A4Y7QEN6"/>
<dbReference type="OrthoDB" id="3144234at2759"/>
<evidence type="ECO:0000259" key="2">
    <source>
        <dbReference type="Pfam" id="PF20415"/>
    </source>
</evidence>
<evidence type="ECO:0000256" key="1">
    <source>
        <dbReference type="SAM" id="MobiDB-lite"/>
    </source>
</evidence>
<sequence>MSGIYEYRGRTPSPNPYEQQQQRPACAWNAREYDHSTHQPYTRQQRGHGNADVNRNWPYPARFSPAEPTVVPVPVFPEPAAFPQPLLLHPPLLDPLLEARSGNVVIFDMSLSPSLAGKLDASRRRTRLTSGDKQKPACHPQQNSMVIVIPQMSEWPIHVRAGPQFPGVTVGDVIEAIHHELYGRVSSQRWAVVRGSQRELIKDAFRRRCSKTGRSPDHEGLLRCDWLLDQTYFKGLTPATGPGGQPIWKLSTGPPAV</sequence>
<dbReference type="EMBL" id="ML170164">
    <property type="protein sequence ID" value="TDL25330.1"/>
    <property type="molecule type" value="Genomic_DNA"/>
</dbReference>
<dbReference type="Proteomes" id="UP000294933">
    <property type="component" value="Unassembled WGS sequence"/>
</dbReference>
<dbReference type="STRING" id="50990.A0A4Y7QEN6"/>
<evidence type="ECO:0000313" key="3">
    <source>
        <dbReference type="EMBL" id="TDL25330.1"/>
    </source>
</evidence>
<keyword evidence="4" id="KW-1185">Reference proteome</keyword>
<reference evidence="3 4" key="1">
    <citation type="submission" date="2018-06" db="EMBL/GenBank/DDBJ databases">
        <title>A transcriptomic atlas of mushroom development highlights an independent origin of complex multicellularity.</title>
        <authorList>
            <consortium name="DOE Joint Genome Institute"/>
            <person name="Krizsan K."/>
            <person name="Almasi E."/>
            <person name="Merenyi Z."/>
            <person name="Sahu N."/>
            <person name="Viragh M."/>
            <person name="Koszo T."/>
            <person name="Mondo S."/>
            <person name="Kiss B."/>
            <person name="Balint B."/>
            <person name="Kues U."/>
            <person name="Barry K."/>
            <person name="Hegedus J.C."/>
            <person name="Henrissat B."/>
            <person name="Johnson J."/>
            <person name="Lipzen A."/>
            <person name="Ohm R."/>
            <person name="Nagy I."/>
            <person name="Pangilinan J."/>
            <person name="Yan J."/>
            <person name="Xiong Y."/>
            <person name="Grigoriev I.V."/>
            <person name="Hibbett D.S."/>
            <person name="Nagy L.G."/>
        </authorList>
    </citation>
    <scope>NUCLEOTIDE SEQUENCE [LARGE SCALE GENOMIC DNA]</scope>
    <source>
        <strain evidence="3 4">SZMC22713</strain>
    </source>
</reference>
<feature type="domain" description="DUF6699" evidence="2">
    <location>
        <begin position="106"/>
        <end position="238"/>
    </location>
</feature>
<gene>
    <name evidence="3" type="ORF">BD410DRAFT_896233</name>
</gene>
<protein>
    <recommendedName>
        <fullName evidence="2">DUF6699 domain-containing protein</fullName>
    </recommendedName>
</protein>
<dbReference type="Pfam" id="PF20415">
    <property type="entry name" value="DUF6699"/>
    <property type="match status" value="1"/>
</dbReference>
<proteinExistence type="predicted"/>
<dbReference type="InterPro" id="IPR046522">
    <property type="entry name" value="DUF6699"/>
</dbReference>
<dbReference type="VEuPathDB" id="FungiDB:BD410DRAFT_896233"/>
<evidence type="ECO:0000313" key="4">
    <source>
        <dbReference type="Proteomes" id="UP000294933"/>
    </source>
</evidence>
<name>A0A4Y7QEN6_9AGAM</name>
<feature type="region of interest" description="Disordered" evidence="1">
    <location>
        <begin position="1"/>
        <end position="26"/>
    </location>
</feature>
<accession>A0A4Y7QEN6</accession>